<dbReference type="AlphaFoldDB" id="A0A386H0X3"/>
<sequence length="373" mass="43673">MKVLLITPNDILKSDGGGIGVRKFYFALKDMNLKLYVYSPNELNESYIVANKNRINDIMSRIKGHSNYMYVDYKVNRDKVLKLNPDVIILSNSRLGFIAKDISLNLKNTKIITHVDNIEYDYCCDYMNKYKGMKRFLLKKIEKKNVKSDEGMAFKYSNHIIFLTKRDRERAKYIYNNRIKNSTIPVCLEKKNIKFKSNNYKVNFVFLASLWYKPNCDGIIWFIENVWKKIDYSDCSLIIGGRNPYQELTNYNGKFNIKVYPNFNSIENIVYKNSVFISPIFDGSGMKVKVAEALSMGFSIIASNESLVGYEEIIDRDNKCIYHANNSQEFIKQINNFISNFENIDNDAIIMFEKYYSYNRVKNDLIKVLEENS</sequence>
<accession>A0A386H0X3</accession>
<dbReference type="GO" id="GO:0009103">
    <property type="term" value="P:lipopolysaccharide biosynthetic process"/>
    <property type="evidence" value="ECO:0007669"/>
    <property type="project" value="TreeGrafter"/>
</dbReference>
<dbReference type="OrthoDB" id="9807209at2"/>
<reference evidence="2 3" key="1">
    <citation type="journal article" date="2019" name="Int. J. Syst. Evol. Microbiol.">
        <title>Clostridium fermenticellae sp. nov., isolated from the mud in a fermentation cellar for the production of the Chinese liquor, baijiu.</title>
        <authorList>
            <person name="Xu P.X."/>
            <person name="Chai L.J."/>
            <person name="Qiu T."/>
            <person name="Zhang X.J."/>
            <person name="Lu Z.M."/>
            <person name="Xiao C."/>
            <person name="Wang S.T."/>
            <person name="Shen C.H."/>
            <person name="Shi J.S."/>
            <person name="Xu Z.H."/>
        </authorList>
    </citation>
    <scope>NUCLEOTIDE SEQUENCE [LARGE SCALE GENOMIC DNA]</scope>
    <source>
        <strain evidence="2 3">JN500901</strain>
    </source>
</reference>
<dbReference type="RefSeq" id="WP_119970041.1">
    <property type="nucleotide sequence ID" value="NZ_CP032416.1"/>
</dbReference>
<name>A0A386H0X3_9CLOT</name>
<dbReference type="Gene3D" id="3.40.50.2000">
    <property type="entry name" value="Glycogen Phosphorylase B"/>
    <property type="match status" value="1"/>
</dbReference>
<protein>
    <submittedName>
        <fullName evidence="2">Glycosyltransferase</fullName>
    </submittedName>
</protein>
<dbReference type="GO" id="GO:0016757">
    <property type="term" value="F:glycosyltransferase activity"/>
    <property type="evidence" value="ECO:0007669"/>
    <property type="project" value="TreeGrafter"/>
</dbReference>
<keyword evidence="3" id="KW-1185">Reference proteome</keyword>
<organism evidence="2 3">
    <name type="scientific">Clostridium fermenticellae</name>
    <dbReference type="NCBI Taxonomy" id="2068654"/>
    <lineage>
        <taxon>Bacteria</taxon>
        <taxon>Bacillati</taxon>
        <taxon>Bacillota</taxon>
        <taxon>Clostridia</taxon>
        <taxon>Eubacteriales</taxon>
        <taxon>Clostridiaceae</taxon>
        <taxon>Clostridium</taxon>
    </lineage>
</organism>
<evidence type="ECO:0000256" key="1">
    <source>
        <dbReference type="ARBA" id="ARBA00022679"/>
    </source>
</evidence>
<dbReference type="Pfam" id="PF13692">
    <property type="entry name" value="Glyco_trans_1_4"/>
    <property type="match status" value="1"/>
</dbReference>
<proteinExistence type="predicted"/>
<dbReference type="KEGG" id="cfer:D4Z93_01745"/>
<dbReference type="PANTHER" id="PTHR46401:SF2">
    <property type="entry name" value="GLYCOSYLTRANSFERASE WBBK-RELATED"/>
    <property type="match status" value="1"/>
</dbReference>
<dbReference type="Proteomes" id="UP000266301">
    <property type="component" value="Chromosome"/>
</dbReference>
<dbReference type="PANTHER" id="PTHR46401">
    <property type="entry name" value="GLYCOSYLTRANSFERASE WBBK-RELATED"/>
    <property type="match status" value="1"/>
</dbReference>
<dbReference type="EMBL" id="CP032416">
    <property type="protein sequence ID" value="AYD39332.1"/>
    <property type="molecule type" value="Genomic_DNA"/>
</dbReference>
<gene>
    <name evidence="2" type="ORF">D4Z93_01745</name>
</gene>
<dbReference type="SUPFAM" id="SSF53756">
    <property type="entry name" value="UDP-Glycosyltransferase/glycogen phosphorylase"/>
    <property type="match status" value="1"/>
</dbReference>
<evidence type="ECO:0000313" key="3">
    <source>
        <dbReference type="Proteomes" id="UP000266301"/>
    </source>
</evidence>
<keyword evidence="1 2" id="KW-0808">Transferase</keyword>
<evidence type="ECO:0000313" key="2">
    <source>
        <dbReference type="EMBL" id="AYD39332.1"/>
    </source>
</evidence>